<accession>W5SLU4</accession>
<dbReference type="Pfam" id="PF00921">
    <property type="entry name" value="Lipoprotein_2"/>
    <property type="match status" value="1"/>
</dbReference>
<name>W5SLU4_9SPIR</name>
<reference evidence="10" key="1">
    <citation type="submission" date="2013-02" db="EMBL/GenBank/DDBJ databases">
        <title>Comparative genomics of Borrelia species.</title>
        <authorList>
            <person name="Schwan T.G."/>
            <person name="Raffel S.J."/>
            <person name="Porcella S.F."/>
        </authorList>
    </citation>
    <scope>NUCLEOTIDE SEQUENCE</scope>
    <source>
        <strain evidence="10">DOU</strain>
        <plasmid evidence="10">unnamed</plasmid>
    </source>
</reference>
<sequence length="323" mass="32753">MEAKNSFLESLVKIGEGFQEIFVGFGSAIGDVLGFTVVKLGDNRSKVGEHFKTLGQGLKSTKEKLDALTKEIVSIPHTDTTVVESVIKGTSSVIAKLFDSVAKLAGAVGDTVIGDSASNGAAIASEVDSVKTFIEGVKEIIEIATNSGLKMNIGIVGNSVDNVAGAAPDAFGGNVQAAANSGPKLAAEVTKADPWAMIDKIKNATTVGFVAANNNNAGQLATGAANANGAKAATNADLAAAVALKAMTKGGKFTQPAANEDGAIKAAAASAVNKVLGILDLIIRKAVNLELDKVKEAVKGIRYSETPGSNSPEAGTIQTSTVK</sequence>
<evidence type="ECO:0000256" key="9">
    <source>
        <dbReference type="SAM" id="MobiDB-lite"/>
    </source>
</evidence>
<dbReference type="InterPro" id="IPR000680">
    <property type="entry name" value="Borrelia_lipo"/>
</dbReference>
<keyword evidence="5 8" id="KW-0564">Palmitate</keyword>
<dbReference type="GO" id="GO:0009279">
    <property type="term" value="C:cell outer membrane"/>
    <property type="evidence" value="ECO:0007669"/>
    <property type="project" value="UniProtKB-SubCell"/>
</dbReference>
<protein>
    <recommendedName>
        <fullName evidence="8">Variable large protein</fullName>
    </recommendedName>
</protein>
<keyword evidence="4 8" id="KW-0472">Membrane</keyword>
<comment type="function">
    <text evidence="1 8">The Vlp and Vsp proteins are antigenically distinct proteins, only one vlp or vsp gene is transcriptionally active at any one time. Switching between these genes is a mechanism of host immune response evasion.</text>
</comment>
<evidence type="ECO:0000256" key="3">
    <source>
        <dbReference type="ARBA" id="ARBA00022729"/>
    </source>
</evidence>
<proteinExistence type="predicted"/>
<keyword evidence="6 8" id="KW-0998">Cell outer membrane</keyword>
<evidence type="ECO:0000256" key="6">
    <source>
        <dbReference type="ARBA" id="ARBA00023237"/>
    </source>
</evidence>
<feature type="compositionally biased region" description="Polar residues" evidence="9">
    <location>
        <begin position="306"/>
        <end position="323"/>
    </location>
</feature>
<evidence type="ECO:0000313" key="10">
    <source>
        <dbReference type="EMBL" id="AHH07835.1"/>
    </source>
</evidence>
<keyword evidence="3" id="KW-0732">Signal</keyword>
<evidence type="ECO:0000256" key="8">
    <source>
        <dbReference type="RuleBase" id="RU363105"/>
    </source>
</evidence>
<evidence type="ECO:0000256" key="4">
    <source>
        <dbReference type="ARBA" id="ARBA00023136"/>
    </source>
</evidence>
<keyword evidence="7 8" id="KW-0449">Lipoprotein</keyword>
<evidence type="ECO:0000256" key="7">
    <source>
        <dbReference type="ARBA" id="ARBA00023288"/>
    </source>
</evidence>
<evidence type="ECO:0000256" key="1">
    <source>
        <dbReference type="ARBA" id="ARBA00003932"/>
    </source>
</evidence>
<dbReference type="SUPFAM" id="SSF74748">
    <property type="entry name" value="Variable surface antigen VlsE"/>
    <property type="match status" value="1"/>
</dbReference>
<comment type="subcellular location">
    <subcellularLocation>
        <location evidence="2 8">Cell outer membrane</location>
        <topology evidence="2 8">Lipid-anchor</topology>
    </subcellularLocation>
</comment>
<gene>
    <name evidence="10" type="ORF">BCD_1769</name>
</gene>
<geneLocation type="plasmid" evidence="10">
    <name>unnamed</name>
</geneLocation>
<keyword evidence="10" id="KW-0614">Plasmid</keyword>
<feature type="region of interest" description="Disordered" evidence="9">
    <location>
        <begin position="303"/>
        <end position="323"/>
    </location>
</feature>
<evidence type="ECO:0000256" key="5">
    <source>
        <dbReference type="ARBA" id="ARBA00023139"/>
    </source>
</evidence>
<dbReference type="AlphaFoldDB" id="W5SLU4"/>
<dbReference type="EMBL" id="CP004339">
    <property type="protein sequence ID" value="AHH07835.1"/>
    <property type="molecule type" value="Genomic_DNA"/>
</dbReference>
<evidence type="ECO:0000256" key="2">
    <source>
        <dbReference type="ARBA" id="ARBA00004459"/>
    </source>
</evidence>
<organism evidence="10">
    <name type="scientific">Borrelia crocidurae DOU</name>
    <dbReference type="NCBI Taxonomy" id="1293575"/>
    <lineage>
        <taxon>Bacteria</taxon>
        <taxon>Pseudomonadati</taxon>
        <taxon>Spirochaetota</taxon>
        <taxon>Spirochaetia</taxon>
        <taxon>Spirochaetales</taxon>
        <taxon>Borreliaceae</taxon>
        <taxon>Borrelia</taxon>
    </lineage>
</organism>
<dbReference type="HOGENOM" id="CLU_054711_0_1_12"/>